<sequence>MVTGGASGIGEATVRALVERGARVVVADLQADRGEALAAELGDAVRFCVTDVTSESAVAAAVAEAVDTFGSLTALVNNAGVVGAVGSITDTSIEAYERTMDIHCKGSFLGVKHAAKVMPRGSAIVSLASTAGLIGGQGPHVYTMAKHAIVGLTKSAASELATKGIRVNAVAPSGTVTPMIDALGLGDAEATAAALAAASPLGIACRAEDIADTILFLISDAARHITGQTLAVDAGLTTAGLTPPPFFNEDPQMLLQAGVREQG</sequence>
<dbReference type="AlphaFoldDB" id="A0AAP8MHV8"/>
<dbReference type="PRINTS" id="PR00081">
    <property type="entry name" value="GDHRDH"/>
</dbReference>
<dbReference type="InterPro" id="IPR036291">
    <property type="entry name" value="NAD(P)-bd_dom_sf"/>
</dbReference>
<keyword evidence="3" id="KW-0520">NAD</keyword>
<comment type="caution">
    <text evidence="6">The sequence shown here is derived from an EMBL/GenBank/DDBJ whole genome shotgun (WGS) entry which is preliminary data.</text>
</comment>
<dbReference type="GO" id="GO:0016491">
    <property type="term" value="F:oxidoreductase activity"/>
    <property type="evidence" value="ECO:0007669"/>
    <property type="project" value="UniProtKB-KW"/>
</dbReference>
<keyword evidence="4" id="KW-0443">Lipid metabolism</keyword>
<gene>
    <name evidence="6" type="ORF">C0029_01445</name>
</gene>
<name>A0AAP8MHV8_9GAMM</name>
<evidence type="ECO:0000256" key="3">
    <source>
        <dbReference type="ARBA" id="ARBA00023027"/>
    </source>
</evidence>
<dbReference type="SUPFAM" id="SSF51735">
    <property type="entry name" value="NAD(P)-binding Rossmann-fold domains"/>
    <property type="match status" value="1"/>
</dbReference>
<dbReference type="Pfam" id="PF13561">
    <property type="entry name" value="adh_short_C2"/>
    <property type="match status" value="1"/>
</dbReference>
<comment type="similarity">
    <text evidence="1">Belongs to the short-chain dehydrogenases/reductases (SDR) family.</text>
</comment>
<keyword evidence="2" id="KW-0560">Oxidoreductase</keyword>
<dbReference type="FunFam" id="3.40.50.720:FF:000084">
    <property type="entry name" value="Short-chain dehydrogenase reductase"/>
    <property type="match status" value="1"/>
</dbReference>
<dbReference type="PRINTS" id="PR00080">
    <property type="entry name" value="SDRFAMILY"/>
</dbReference>
<dbReference type="PANTHER" id="PTHR43180">
    <property type="entry name" value="3-OXOACYL-(ACYL-CARRIER-PROTEIN) REDUCTASE (AFU_ORTHOLOGUE AFUA_6G11210)"/>
    <property type="match status" value="1"/>
</dbReference>
<evidence type="ECO:0000313" key="7">
    <source>
        <dbReference type="Proteomes" id="UP000235162"/>
    </source>
</evidence>
<evidence type="ECO:0000313" key="6">
    <source>
        <dbReference type="EMBL" id="PLW88116.1"/>
    </source>
</evidence>
<proteinExistence type="inferred from homology"/>
<evidence type="ECO:0000256" key="1">
    <source>
        <dbReference type="ARBA" id="ARBA00006484"/>
    </source>
</evidence>
<dbReference type="EMBL" id="PKUR01000001">
    <property type="protein sequence ID" value="PLW88116.1"/>
    <property type="molecule type" value="Genomic_DNA"/>
</dbReference>
<reference evidence="6 7" key="1">
    <citation type="submission" date="2018-01" db="EMBL/GenBank/DDBJ databases">
        <title>The draft genome sequence of Halioglobus japonicus S1-36.</title>
        <authorList>
            <person name="Du Z.-J."/>
            <person name="Shi M.-J."/>
        </authorList>
    </citation>
    <scope>NUCLEOTIDE SEQUENCE [LARGE SCALE GENOMIC DNA]</scope>
    <source>
        <strain evidence="6 7">S1-36</strain>
    </source>
</reference>
<keyword evidence="5" id="KW-0753">Steroid metabolism</keyword>
<evidence type="ECO:0000256" key="4">
    <source>
        <dbReference type="ARBA" id="ARBA00023098"/>
    </source>
</evidence>
<accession>A0AAP8MHV8</accession>
<dbReference type="InterPro" id="IPR002347">
    <property type="entry name" value="SDR_fam"/>
</dbReference>
<dbReference type="Gene3D" id="3.40.50.720">
    <property type="entry name" value="NAD(P)-binding Rossmann-like Domain"/>
    <property type="match status" value="1"/>
</dbReference>
<organism evidence="6 7">
    <name type="scientific">Halioglobus japonicus</name>
    <dbReference type="NCBI Taxonomy" id="930805"/>
    <lineage>
        <taxon>Bacteria</taxon>
        <taxon>Pseudomonadati</taxon>
        <taxon>Pseudomonadota</taxon>
        <taxon>Gammaproteobacteria</taxon>
        <taxon>Cellvibrionales</taxon>
        <taxon>Halieaceae</taxon>
        <taxon>Halioglobus</taxon>
    </lineage>
</organism>
<dbReference type="Proteomes" id="UP000235162">
    <property type="component" value="Unassembled WGS sequence"/>
</dbReference>
<protein>
    <submittedName>
        <fullName evidence="6">KR domain-containing protein</fullName>
    </submittedName>
</protein>
<keyword evidence="7" id="KW-1185">Reference proteome</keyword>
<dbReference type="PANTHER" id="PTHR43180:SF28">
    <property type="entry name" value="NAD(P)-BINDING ROSSMANN-FOLD SUPERFAMILY PROTEIN"/>
    <property type="match status" value="1"/>
</dbReference>
<evidence type="ECO:0000256" key="2">
    <source>
        <dbReference type="ARBA" id="ARBA00023002"/>
    </source>
</evidence>
<dbReference type="GO" id="GO:0008202">
    <property type="term" value="P:steroid metabolic process"/>
    <property type="evidence" value="ECO:0007669"/>
    <property type="project" value="UniProtKB-KW"/>
</dbReference>
<evidence type="ECO:0000256" key="5">
    <source>
        <dbReference type="ARBA" id="ARBA00023221"/>
    </source>
</evidence>